<dbReference type="PROSITE" id="PS50011">
    <property type="entry name" value="PROTEIN_KINASE_DOM"/>
    <property type="match status" value="1"/>
</dbReference>
<dbReference type="GO" id="GO:0030447">
    <property type="term" value="P:filamentous growth"/>
    <property type="evidence" value="ECO:0007669"/>
    <property type="project" value="UniProtKB-ARBA"/>
</dbReference>
<dbReference type="InterPro" id="IPR000719">
    <property type="entry name" value="Prot_kinase_dom"/>
</dbReference>
<keyword evidence="2 4" id="KW-0547">Nucleotide-binding</keyword>
<dbReference type="GeneID" id="73467351"/>
<dbReference type="SMART" id="SM00220">
    <property type="entry name" value="S_TKc"/>
    <property type="match status" value="1"/>
</dbReference>
<feature type="binding site" evidence="4">
    <location>
        <position position="249"/>
    </location>
    <ligand>
        <name>ATP</name>
        <dbReference type="ChEBI" id="CHEBI:30616"/>
    </ligand>
</feature>
<dbReference type="PROSITE" id="PS00107">
    <property type="entry name" value="PROTEIN_KINASE_ATP"/>
    <property type="match status" value="1"/>
</dbReference>
<dbReference type="InterPro" id="IPR050629">
    <property type="entry name" value="STE20/SPS1-PAK"/>
</dbReference>
<dbReference type="EMBL" id="JAGSYN010000045">
    <property type="protein sequence ID" value="KAG7665927.1"/>
    <property type="molecule type" value="Genomic_DNA"/>
</dbReference>
<sequence>MKSVPYNKFSQLQDVGDLHVSTHLSSESTINKNNKPKDLNKHSTLAKYQESSVHMDLEGLEINEDLSFSKFSHGSGESVILSGINATNPNSVNESPFVKRIRDSMDVKFDDKFDSNKVNDRLNEFQNERIVYPIGENSKSEDENGDSPFVVHVENHEQKLLHSNKLRNKSTIPNDVPPRTNKLISTPKHQRTSSVKVSLTPAQKFEKRSNTRSDNALDNFEFIELVGIGAFASVYRAVNLKTNQVVAIKQILLEKDQDVGILMREIDLLKILKHRNIVKYHGFVKTSTSLNVLLEYCAGGSLRQLYKKLKKGLPESQIINYVRQILLGLTYLHDQGVVHRDVKAANVLLTETGDVKLADFGVATRINSQHYTLVGTPNWMAPETVLGGEGLCTASDIWSLGATIIELFTTNPPYHDLNPMATLHAIGTDEHPPLPKNISSVAKDFLLECFQKQPNLRISGKLLLKHKWLSNGVNSASNSRLANSNIPRPGKRPSIELKSIRMYSEANEENWDNDFAEVKMPKFQIALAPDLLHIDDVETELQQDTAMVQPPQSVASKSELLNKFAEDDDELEADTSSVFPNLKTKLLIHRNGNTEEEEEAEESDPFLNIDIENFNTNELEIQSKMEYLVVRLSRKLDQAHSGNEEAIGSLVKLTGRMLHLIKKYPISHDIFVRDHGVLSLLELLDSHQEMPRQQELWCHVLSILNYIFESNVSLFENFCFLGGIPAIAHFRNVTYDLQVRLQVARFVGILNTSDKALSMFVSCGGLRLVSKFVEEDLDTTPTFPLVSIECIHNVLSKDLTRSKSDICRILSKYGVIFWFVVLLNRLLKCGKKPLGKQVTMEEIQTAIDRIVDIVKYFEQSEARVRVSIASADLFKLMIRIQLVNVKLVIYTPAKKNYKEVINIVSPIIYNCISLNQIRAGEIVELGAVPYLKSLSIINLPFRQFILPLVCEFVYCDSKVRSELRKNDILSIYFNLILDPYWQSNALDSIRQWHQSDPRHIRLDTPRAAECLVAGFLIPKPSNIESTLDSYLQLMTTNAKVTKFMSNATIINNILMKLSIYNKTPVIQLSLLKILKWLLHYLIGMNQLAETNVSNPIKNTLTSLKTKNSSVLIEELALEIIDLL</sequence>
<feature type="region of interest" description="Disordered" evidence="5">
    <location>
        <begin position="168"/>
        <end position="193"/>
    </location>
</feature>
<dbReference type="PROSITE" id="PS00108">
    <property type="entry name" value="PROTEIN_KINASE_ST"/>
    <property type="match status" value="1"/>
</dbReference>
<evidence type="ECO:0000256" key="4">
    <source>
        <dbReference type="PROSITE-ProRule" id="PRU10141"/>
    </source>
</evidence>
<dbReference type="AlphaFoldDB" id="A0A8J5UUI8"/>
<dbReference type="PANTHER" id="PTHR48012">
    <property type="entry name" value="STERILE20-LIKE KINASE, ISOFORM B-RELATED"/>
    <property type="match status" value="1"/>
</dbReference>
<keyword evidence="8" id="KW-1185">Reference proteome</keyword>
<dbReference type="InterPro" id="IPR017441">
    <property type="entry name" value="Protein_kinase_ATP_BS"/>
</dbReference>
<dbReference type="FunFam" id="1.10.510.10:FF:000571">
    <property type="entry name" value="Maternal embryonic leucine zipper kinase"/>
    <property type="match status" value="1"/>
</dbReference>
<reference evidence="7 8" key="1">
    <citation type="journal article" date="2021" name="DNA Res.">
        <title>Genome analysis of Candida subhashii reveals its hybrid nature and dual mitochondrial genome conformations.</title>
        <authorList>
            <person name="Mixao V."/>
            <person name="Hegedusova E."/>
            <person name="Saus E."/>
            <person name="Pryszcz L.P."/>
            <person name="Cillingova A."/>
            <person name="Nosek J."/>
            <person name="Gabaldon T."/>
        </authorList>
    </citation>
    <scope>NUCLEOTIDE SEQUENCE [LARGE SCALE GENOMIC DNA]</scope>
    <source>
        <strain evidence="7 8">CBS 10753</strain>
    </source>
</reference>
<dbReference type="Proteomes" id="UP000694255">
    <property type="component" value="Unassembled WGS sequence"/>
</dbReference>
<dbReference type="GO" id="GO:0005737">
    <property type="term" value="C:cytoplasm"/>
    <property type="evidence" value="ECO:0007669"/>
    <property type="project" value="TreeGrafter"/>
</dbReference>
<dbReference type="OrthoDB" id="8693905at2759"/>
<accession>A0A8J5UUI8</accession>
<dbReference type="CDD" id="cd06627">
    <property type="entry name" value="STKc_Cdc7_like"/>
    <property type="match status" value="1"/>
</dbReference>
<evidence type="ECO:0000259" key="6">
    <source>
        <dbReference type="PROSITE" id="PS50011"/>
    </source>
</evidence>
<evidence type="ECO:0000256" key="1">
    <source>
        <dbReference type="ARBA" id="ARBA00012513"/>
    </source>
</evidence>
<keyword evidence="3 4" id="KW-0067">ATP-binding</keyword>
<dbReference type="EC" id="2.7.11.1" evidence="1"/>
<name>A0A8J5UUI8_9ASCO</name>
<evidence type="ECO:0000256" key="3">
    <source>
        <dbReference type="ARBA" id="ARBA00022840"/>
    </source>
</evidence>
<evidence type="ECO:0000256" key="5">
    <source>
        <dbReference type="SAM" id="MobiDB-lite"/>
    </source>
</evidence>
<protein>
    <recommendedName>
        <fullName evidence="1">non-specific serine/threonine protein kinase</fullName>
        <ecNumber evidence="1">2.7.11.1</ecNumber>
    </recommendedName>
</protein>
<dbReference type="InterPro" id="IPR008271">
    <property type="entry name" value="Ser/Thr_kinase_AS"/>
</dbReference>
<organism evidence="7 8">
    <name type="scientific">[Candida] subhashii</name>
    <dbReference type="NCBI Taxonomy" id="561895"/>
    <lineage>
        <taxon>Eukaryota</taxon>
        <taxon>Fungi</taxon>
        <taxon>Dikarya</taxon>
        <taxon>Ascomycota</taxon>
        <taxon>Saccharomycotina</taxon>
        <taxon>Pichiomycetes</taxon>
        <taxon>Debaryomycetaceae</taxon>
        <taxon>Spathaspora</taxon>
    </lineage>
</organism>
<proteinExistence type="predicted"/>
<dbReference type="GO" id="GO:0005524">
    <property type="term" value="F:ATP binding"/>
    <property type="evidence" value="ECO:0007669"/>
    <property type="project" value="UniProtKB-UniRule"/>
</dbReference>
<dbReference type="PANTHER" id="PTHR48012:SF26">
    <property type="entry name" value="SERINE_THREONINE-PROTEIN KINASE DDB_G0283821-RELATED"/>
    <property type="match status" value="1"/>
</dbReference>
<evidence type="ECO:0000313" key="7">
    <source>
        <dbReference type="EMBL" id="KAG7665927.1"/>
    </source>
</evidence>
<evidence type="ECO:0000313" key="8">
    <source>
        <dbReference type="Proteomes" id="UP000694255"/>
    </source>
</evidence>
<evidence type="ECO:0000256" key="2">
    <source>
        <dbReference type="ARBA" id="ARBA00022741"/>
    </source>
</evidence>
<gene>
    <name evidence="7" type="ORF">J8A68_000550</name>
</gene>
<dbReference type="Pfam" id="PF00069">
    <property type="entry name" value="Pkinase"/>
    <property type="match status" value="1"/>
</dbReference>
<dbReference type="RefSeq" id="XP_049266159.1">
    <property type="nucleotide sequence ID" value="XM_049409596.1"/>
</dbReference>
<dbReference type="GO" id="GO:0004674">
    <property type="term" value="F:protein serine/threonine kinase activity"/>
    <property type="evidence" value="ECO:0007669"/>
    <property type="project" value="UniProtKB-EC"/>
</dbReference>
<feature type="domain" description="Protein kinase" evidence="6">
    <location>
        <begin position="220"/>
        <end position="469"/>
    </location>
</feature>
<comment type="caution">
    <text evidence="7">The sequence shown here is derived from an EMBL/GenBank/DDBJ whole genome shotgun (WGS) entry which is preliminary data.</text>
</comment>